<accession>A0ABU8W5X7</accession>
<dbReference type="Pfam" id="PF11288">
    <property type="entry name" value="DUF3089"/>
    <property type="match status" value="1"/>
</dbReference>
<dbReference type="InterPro" id="IPR021440">
    <property type="entry name" value="DUF3089"/>
</dbReference>
<sequence>MIRQLLIASMAAALLGPAFTHAQAPAAEVDYKADASWLCRPGRTDACSRDQTATRVEADGQLTVEPFKPAEAPAIDCFYVYPTVSRERAMNSTLAASGAEREVANQQFARFASRCRLFAPLYRQLTLAALATAAFGRPLAAEGELAYADVKAAWEDYLARDNQGRGFVLIGHSQGSRMLTRLIREEIDGKPVQSRMVSALLMGTNLAVPKGADVGGAFRSVPLCRGAGQTGCVLAYVSFRADAPPPARSVFGRVDAPGQVAACVNPAALAGGEGALMPYFTSGNTDITGMPSRGTSWLKSGQKLNTPFVTTPGLLSAECVSNEHGDYLAVHTHANAADQRIDHIPGDLSIAGVVLKGWGLHLVDVNLALGNLLSLLDRQAAAYLERH</sequence>
<reference evidence="2 3" key="1">
    <citation type="submission" date="2024-03" db="EMBL/GenBank/DDBJ databases">
        <title>Novel species of the genus Variovorax.</title>
        <authorList>
            <person name="Liu Q."/>
            <person name="Xin Y.-H."/>
        </authorList>
    </citation>
    <scope>NUCLEOTIDE SEQUENCE [LARGE SCALE GENOMIC DNA]</scope>
    <source>
        <strain evidence="2 3">KACC 18501</strain>
    </source>
</reference>
<proteinExistence type="predicted"/>
<organism evidence="2 3">
    <name type="scientific">Variovorax humicola</name>
    <dbReference type="NCBI Taxonomy" id="1769758"/>
    <lineage>
        <taxon>Bacteria</taxon>
        <taxon>Pseudomonadati</taxon>
        <taxon>Pseudomonadota</taxon>
        <taxon>Betaproteobacteria</taxon>
        <taxon>Burkholderiales</taxon>
        <taxon>Comamonadaceae</taxon>
        <taxon>Variovorax</taxon>
    </lineage>
</organism>
<name>A0ABU8W5X7_9BURK</name>
<dbReference type="SUPFAM" id="SSF53474">
    <property type="entry name" value="alpha/beta-Hydrolases"/>
    <property type="match status" value="1"/>
</dbReference>
<dbReference type="InterPro" id="IPR029058">
    <property type="entry name" value="AB_hydrolase_fold"/>
</dbReference>
<keyword evidence="1" id="KW-0732">Signal</keyword>
<keyword evidence="3" id="KW-1185">Reference proteome</keyword>
<dbReference type="EMBL" id="JBBKZV010000022">
    <property type="protein sequence ID" value="MEJ8825445.1"/>
    <property type="molecule type" value="Genomic_DNA"/>
</dbReference>
<protein>
    <submittedName>
        <fullName evidence="2">DUF3089 domain-containing protein</fullName>
    </submittedName>
</protein>
<evidence type="ECO:0000256" key="1">
    <source>
        <dbReference type="SAM" id="SignalP"/>
    </source>
</evidence>
<dbReference type="RefSeq" id="WP_340366478.1">
    <property type="nucleotide sequence ID" value="NZ_JBBKZV010000022.1"/>
</dbReference>
<feature type="signal peptide" evidence="1">
    <location>
        <begin position="1"/>
        <end position="22"/>
    </location>
</feature>
<gene>
    <name evidence="2" type="ORF">WKW80_26060</name>
</gene>
<evidence type="ECO:0000313" key="2">
    <source>
        <dbReference type="EMBL" id="MEJ8825445.1"/>
    </source>
</evidence>
<feature type="chain" id="PRO_5046867315" evidence="1">
    <location>
        <begin position="23"/>
        <end position="387"/>
    </location>
</feature>
<comment type="caution">
    <text evidence="2">The sequence shown here is derived from an EMBL/GenBank/DDBJ whole genome shotgun (WGS) entry which is preliminary data.</text>
</comment>
<evidence type="ECO:0000313" key="3">
    <source>
        <dbReference type="Proteomes" id="UP001363010"/>
    </source>
</evidence>
<dbReference type="Proteomes" id="UP001363010">
    <property type="component" value="Unassembled WGS sequence"/>
</dbReference>